<dbReference type="AlphaFoldDB" id="A0A6A4H878"/>
<name>A0A6A4H878_9AGAR</name>
<evidence type="ECO:0000313" key="2">
    <source>
        <dbReference type="Proteomes" id="UP000799118"/>
    </source>
</evidence>
<proteinExistence type="predicted"/>
<dbReference type="EMBL" id="ML769573">
    <property type="protein sequence ID" value="KAE9393397.1"/>
    <property type="molecule type" value="Genomic_DNA"/>
</dbReference>
<protein>
    <submittedName>
        <fullName evidence="1">Uncharacterized protein</fullName>
    </submittedName>
</protein>
<reference evidence="1" key="1">
    <citation type="journal article" date="2019" name="Environ. Microbiol.">
        <title>Fungal ecological strategies reflected in gene transcription - a case study of two litter decomposers.</title>
        <authorList>
            <person name="Barbi F."/>
            <person name="Kohler A."/>
            <person name="Barry K."/>
            <person name="Baskaran P."/>
            <person name="Daum C."/>
            <person name="Fauchery L."/>
            <person name="Ihrmark K."/>
            <person name="Kuo A."/>
            <person name="LaButti K."/>
            <person name="Lipzen A."/>
            <person name="Morin E."/>
            <person name="Grigoriev I.V."/>
            <person name="Henrissat B."/>
            <person name="Lindahl B."/>
            <person name="Martin F."/>
        </authorList>
    </citation>
    <scope>NUCLEOTIDE SEQUENCE</scope>
    <source>
        <strain evidence="1">JB14</strain>
    </source>
</reference>
<dbReference type="Proteomes" id="UP000799118">
    <property type="component" value="Unassembled WGS sequence"/>
</dbReference>
<feature type="non-terminal residue" evidence="1">
    <location>
        <position position="241"/>
    </location>
</feature>
<gene>
    <name evidence="1" type="ORF">BT96DRAFT_829316</name>
</gene>
<sequence length="241" mass="27991">MDIDGDIDTSERSRQLLLKTANKLIAKRELSSQQVATSLIGEPSYYTNRAFPRFYWSGMLREIARDDDSLIFLSNSKSNDTEKSRQSSPSNPLFNDFFFRPLELHEWCAWDIMRKYAKEKLPRTPTQIKTYLRFQPAHPQYATHCLKEITDSEKARIPVLVGYSIPRNDKEDQEIKYIVAMLALFKPWSNNKISPLKPEGETWVSAFKAWDSSTSARTHQKTMSNMQLQYESKDAKVDYSA</sequence>
<organism evidence="1 2">
    <name type="scientific">Gymnopus androsaceus JB14</name>
    <dbReference type="NCBI Taxonomy" id="1447944"/>
    <lineage>
        <taxon>Eukaryota</taxon>
        <taxon>Fungi</taxon>
        <taxon>Dikarya</taxon>
        <taxon>Basidiomycota</taxon>
        <taxon>Agaricomycotina</taxon>
        <taxon>Agaricomycetes</taxon>
        <taxon>Agaricomycetidae</taxon>
        <taxon>Agaricales</taxon>
        <taxon>Marasmiineae</taxon>
        <taxon>Omphalotaceae</taxon>
        <taxon>Gymnopus</taxon>
    </lineage>
</organism>
<accession>A0A6A4H878</accession>
<evidence type="ECO:0000313" key="1">
    <source>
        <dbReference type="EMBL" id="KAE9393397.1"/>
    </source>
</evidence>
<dbReference type="OrthoDB" id="3050185at2759"/>
<keyword evidence="2" id="KW-1185">Reference proteome</keyword>